<sequence length="258" mass="28251">MMRDRATWTTDVLVHSCTMMRTSKSVKSVGDDERSGASHSSAQRAHGRATRARDDFEYRYYDIQNDPIARAAFDAGGLSVTPIRRSKRVETGRVDAIVTDSRAFCRPHDDDDMRTNKRCENPHASIARIVALGTHPDARARPVLRSSTRAQSGSTSCASRGNVWTLGGVGVLGAGASVEKTYVFASHDTHARVRVTIDVIATGHWTSNARFTATRCLAFVVDHSSPLLHLVLTTSVNDRVGHQAYFGLTRARVEPISS</sequence>
<feature type="region of interest" description="Disordered" evidence="1">
    <location>
        <begin position="23"/>
        <end position="50"/>
    </location>
</feature>
<accession>A0A1Y5I3D8</accession>
<reference evidence="2" key="1">
    <citation type="submission" date="2017-04" db="EMBL/GenBank/DDBJ databases">
        <title>Population genomics of picophytoplankton unveils novel chromosome hypervariability.</title>
        <authorList>
            <consortium name="DOE Joint Genome Institute"/>
            <person name="Blanc-Mathieu R."/>
            <person name="Krasovec M."/>
            <person name="Hebrard M."/>
            <person name="Yau S."/>
            <person name="Desgranges E."/>
            <person name="Martin J."/>
            <person name="Schackwitz W."/>
            <person name="Kuo A."/>
            <person name="Salin G."/>
            <person name="Donnadieu C."/>
            <person name="Desdevises Y."/>
            <person name="Sanchez-Ferandin S."/>
            <person name="Moreau H."/>
            <person name="Rivals E."/>
            <person name="Grigoriev I.V."/>
            <person name="Grimsley N."/>
            <person name="Eyre-Walker A."/>
            <person name="Piganeau G."/>
        </authorList>
    </citation>
    <scope>NUCLEOTIDE SEQUENCE [LARGE SCALE GENOMIC DNA]</scope>
    <source>
        <strain evidence="2">RCC 1115</strain>
    </source>
</reference>
<dbReference type="EMBL" id="KZ155840">
    <property type="protein sequence ID" value="OUS41692.1"/>
    <property type="molecule type" value="Genomic_DNA"/>
</dbReference>
<organism evidence="2">
    <name type="scientific">Ostreococcus tauri</name>
    <name type="common">Marine green alga</name>
    <dbReference type="NCBI Taxonomy" id="70448"/>
    <lineage>
        <taxon>Eukaryota</taxon>
        <taxon>Viridiplantae</taxon>
        <taxon>Chlorophyta</taxon>
        <taxon>Mamiellophyceae</taxon>
        <taxon>Mamiellales</taxon>
        <taxon>Bathycoccaceae</taxon>
        <taxon>Ostreococcus</taxon>
    </lineage>
</organism>
<gene>
    <name evidence="2" type="ORF">BE221DRAFT_164447</name>
</gene>
<protein>
    <submittedName>
        <fullName evidence="2">Uncharacterized protein</fullName>
    </submittedName>
</protein>
<proteinExistence type="predicted"/>
<dbReference type="Proteomes" id="UP000195557">
    <property type="component" value="Unassembled WGS sequence"/>
</dbReference>
<dbReference type="AlphaFoldDB" id="A0A1Y5I3D8"/>
<evidence type="ECO:0000313" key="2">
    <source>
        <dbReference type="EMBL" id="OUS41692.1"/>
    </source>
</evidence>
<name>A0A1Y5I3D8_OSTTA</name>
<evidence type="ECO:0000256" key="1">
    <source>
        <dbReference type="SAM" id="MobiDB-lite"/>
    </source>
</evidence>